<feature type="domain" description="DALR anticodon binding" evidence="2">
    <location>
        <begin position="131"/>
        <end position="234"/>
    </location>
</feature>
<sequence length="834" mass="95283">MDPTFITLSTRKNPIQPFTTIWIDSSQDEIPPNNPLEKYTPSPNLVSRSSMLSSQMDLIFSRLVARCFKELQNYAFVRPLKGDARTKHGDYVCLSVLEACEEIRDSDPYLFDKKSPRAIAEQIMGGIRNQNGIFNMINQRSIRVHDAGMITFRLLLNIVSSNMLLNYLVSCLRVVEKACRNFVPHLLCEYLFDLSKLFMSYHLAIGKASVKLCRATEVVISQCFQLLGINPSQLNPVRLYSSSPYPFEVRRNPNAHRFSRSRFELFTMRVFVAHPAFDKGSIFGKIWVNDENLARSDWTMALDDHCYVSYFDHEWHQPLNITYGSLIPFGDPSCRRSVPISDPLKVHVLLHAMSDDKQHCYLLFHGRNDEIRSRKWYDTEQDAECPEAECGTMELESRVGTVLINYILLKNAVDALMELQFWSRKRNVCVKIHGSIIAYYGDDLIKDGDILGRYKAVIFRTTNFKSTEMKGALPLHRSLLAVPANGCLTIKANLVDVTSGKKYVREESYRAAPGKDDNLLIECKYFSINLKVSWREKKKSKQLSKIEIKRLIIGFMLLVVESLWLLSFDKGTNSLQESDGIPTDIHLRAFTHPIPTCYPRSVTYKVEFIFPQLSHRFTHTNSHVKLTRPTHEHDMPYNRNPILLKGRFRLSNDVIGFKLCSTKGPPIDLRVPVNPVESLEAALKIRVNQGHKNTLDGHIRYTKRQVIDNHAFIYTHCNFLLNLQLTIHANEKHMLQSIITHYPHGKKDAATTIFNLCIYQGNKVRVVRTGIVTLLMRLLKDASGGMMDEALVILAILASHHEGKLAIAEAEPMGVLVEAIRTRSTRNGDTSCFE</sequence>
<evidence type="ECO:0000313" key="4">
    <source>
        <dbReference type="Proteomes" id="UP000245207"/>
    </source>
</evidence>
<dbReference type="Pfam" id="PF05746">
    <property type="entry name" value="DALR_1"/>
    <property type="match status" value="1"/>
</dbReference>
<dbReference type="OrthoDB" id="4927890at2759"/>
<dbReference type="InterPro" id="IPR008909">
    <property type="entry name" value="DALR_anticod-bd"/>
</dbReference>
<evidence type="ECO:0000313" key="3">
    <source>
        <dbReference type="EMBL" id="PWA89962.1"/>
    </source>
</evidence>
<gene>
    <name evidence="3" type="ORF">CTI12_AA106040</name>
</gene>
<dbReference type="Gene3D" id="1.10.730.10">
    <property type="entry name" value="Isoleucyl-tRNA Synthetase, Domain 1"/>
    <property type="match status" value="1"/>
</dbReference>
<dbReference type="SUPFAM" id="SSF48371">
    <property type="entry name" value="ARM repeat"/>
    <property type="match status" value="1"/>
</dbReference>
<organism evidence="3 4">
    <name type="scientific">Artemisia annua</name>
    <name type="common">Sweet wormwood</name>
    <dbReference type="NCBI Taxonomy" id="35608"/>
    <lineage>
        <taxon>Eukaryota</taxon>
        <taxon>Viridiplantae</taxon>
        <taxon>Streptophyta</taxon>
        <taxon>Embryophyta</taxon>
        <taxon>Tracheophyta</taxon>
        <taxon>Spermatophyta</taxon>
        <taxon>Magnoliopsida</taxon>
        <taxon>eudicotyledons</taxon>
        <taxon>Gunneridae</taxon>
        <taxon>Pentapetalae</taxon>
        <taxon>asterids</taxon>
        <taxon>campanulids</taxon>
        <taxon>Asterales</taxon>
        <taxon>Asteraceae</taxon>
        <taxon>Asteroideae</taxon>
        <taxon>Anthemideae</taxon>
        <taxon>Artemisiinae</taxon>
        <taxon>Artemisia</taxon>
    </lineage>
</organism>
<comment type="caution">
    <text evidence="3">The sequence shown here is derived from an EMBL/GenBank/DDBJ whole genome shotgun (WGS) entry which is preliminary data.</text>
</comment>
<dbReference type="InterPro" id="IPR011989">
    <property type="entry name" value="ARM-like"/>
</dbReference>
<dbReference type="InterPro" id="IPR009080">
    <property type="entry name" value="tRNAsynth_Ia_anticodon-bd"/>
</dbReference>
<protein>
    <submittedName>
        <fullName evidence="3">Plant U-box 14</fullName>
    </submittedName>
</protein>
<dbReference type="EMBL" id="PKPP01000668">
    <property type="protein sequence ID" value="PWA89962.1"/>
    <property type="molecule type" value="Genomic_DNA"/>
</dbReference>
<dbReference type="SUPFAM" id="SSF47323">
    <property type="entry name" value="Anticodon-binding domain of a subclass of class I aminoacyl-tRNA synthetases"/>
    <property type="match status" value="1"/>
</dbReference>
<dbReference type="InterPro" id="IPR016024">
    <property type="entry name" value="ARM-type_fold"/>
</dbReference>
<dbReference type="Gene3D" id="1.25.10.10">
    <property type="entry name" value="Leucine-rich Repeat Variant"/>
    <property type="match status" value="1"/>
</dbReference>
<accession>A0A2U1PW61</accession>
<proteinExistence type="predicted"/>
<dbReference type="PANTHER" id="PTHR23315">
    <property type="entry name" value="U BOX DOMAIN-CONTAINING"/>
    <property type="match status" value="1"/>
</dbReference>
<dbReference type="STRING" id="35608.A0A2U1PW61"/>
<dbReference type="Proteomes" id="UP000245207">
    <property type="component" value="Unassembled WGS sequence"/>
</dbReference>
<dbReference type="AlphaFoldDB" id="A0A2U1PW61"/>
<dbReference type="GO" id="GO:0004814">
    <property type="term" value="F:arginine-tRNA ligase activity"/>
    <property type="evidence" value="ECO:0007669"/>
    <property type="project" value="InterPro"/>
</dbReference>
<evidence type="ECO:0000259" key="2">
    <source>
        <dbReference type="SMART" id="SM00836"/>
    </source>
</evidence>
<keyword evidence="4" id="KW-1185">Reference proteome</keyword>
<dbReference type="InterPro" id="IPR046533">
    <property type="entry name" value="DUF6598"/>
</dbReference>
<name>A0A2U1PW61_ARTAN</name>
<reference evidence="3 4" key="1">
    <citation type="journal article" date="2018" name="Mol. Plant">
        <title>The genome of Artemisia annua provides insight into the evolution of Asteraceae family and artemisinin biosynthesis.</title>
        <authorList>
            <person name="Shen Q."/>
            <person name="Zhang L."/>
            <person name="Liao Z."/>
            <person name="Wang S."/>
            <person name="Yan T."/>
            <person name="Shi P."/>
            <person name="Liu M."/>
            <person name="Fu X."/>
            <person name="Pan Q."/>
            <person name="Wang Y."/>
            <person name="Lv Z."/>
            <person name="Lu X."/>
            <person name="Zhang F."/>
            <person name="Jiang W."/>
            <person name="Ma Y."/>
            <person name="Chen M."/>
            <person name="Hao X."/>
            <person name="Li L."/>
            <person name="Tang Y."/>
            <person name="Lv G."/>
            <person name="Zhou Y."/>
            <person name="Sun X."/>
            <person name="Brodelius P.E."/>
            <person name="Rose J.K.C."/>
            <person name="Tang K."/>
        </authorList>
    </citation>
    <scope>NUCLEOTIDE SEQUENCE [LARGE SCALE GENOMIC DNA]</scope>
    <source>
        <strain evidence="4">cv. Huhao1</strain>
        <tissue evidence="3">Leaf</tissue>
    </source>
</reference>
<dbReference type="PANTHER" id="PTHR23315:SF351">
    <property type="entry name" value="RING-TYPE E3 UBIQUITIN TRANSFERASE"/>
    <property type="match status" value="1"/>
</dbReference>
<dbReference type="GO" id="GO:0005524">
    <property type="term" value="F:ATP binding"/>
    <property type="evidence" value="ECO:0007669"/>
    <property type="project" value="InterPro"/>
</dbReference>
<evidence type="ECO:0000256" key="1">
    <source>
        <dbReference type="ARBA" id="ARBA00022786"/>
    </source>
</evidence>
<dbReference type="GO" id="GO:0006420">
    <property type="term" value="P:arginyl-tRNA aminoacylation"/>
    <property type="evidence" value="ECO:0007669"/>
    <property type="project" value="InterPro"/>
</dbReference>
<dbReference type="Pfam" id="PF20241">
    <property type="entry name" value="DUF6598"/>
    <property type="match status" value="1"/>
</dbReference>
<keyword evidence="1" id="KW-0833">Ubl conjugation pathway</keyword>
<dbReference type="SMART" id="SM00836">
    <property type="entry name" value="DALR_1"/>
    <property type="match status" value="1"/>
</dbReference>